<evidence type="ECO:0000313" key="2">
    <source>
        <dbReference type="EMBL" id="KAF3434512.1"/>
    </source>
</evidence>
<organism evidence="2 3">
    <name type="scientific">Rhamnella rubrinervis</name>
    <dbReference type="NCBI Taxonomy" id="2594499"/>
    <lineage>
        <taxon>Eukaryota</taxon>
        <taxon>Viridiplantae</taxon>
        <taxon>Streptophyta</taxon>
        <taxon>Embryophyta</taxon>
        <taxon>Tracheophyta</taxon>
        <taxon>Spermatophyta</taxon>
        <taxon>Magnoliopsida</taxon>
        <taxon>eudicotyledons</taxon>
        <taxon>Gunneridae</taxon>
        <taxon>Pentapetalae</taxon>
        <taxon>rosids</taxon>
        <taxon>fabids</taxon>
        <taxon>Rosales</taxon>
        <taxon>Rhamnaceae</taxon>
        <taxon>rhamnoid group</taxon>
        <taxon>Rhamneae</taxon>
        <taxon>Rhamnella</taxon>
    </lineage>
</organism>
<feature type="compositionally biased region" description="Polar residues" evidence="1">
    <location>
        <begin position="57"/>
        <end position="68"/>
    </location>
</feature>
<dbReference type="Proteomes" id="UP000796880">
    <property type="component" value="Unassembled WGS sequence"/>
</dbReference>
<proteinExistence type="predicted"/>
<keyword evidence="3" id="KW-1185">Reference proteome</keyword>
<sequence>MSAIQVGGSRLGEQKNGAPLDVDPSQLSTHTNKYSFTVFQPPTASEGRGQGKGGLNPSRSINVQPQGKTNEHPQGRGQRRGGLNPSRSISVQRQKKIDENLQVTGFIEKSERANDG</sequence>
<dbReference type="AlphaFoldDB" id="A0A8K0E0B3"/>
<reference evidence="2" key="1">
    <citation type="submission" date="2020-03" db="EMBL/GenBank/DDBJ databases">
        <title>A high-quality chromosome-level genome assembly of a woody plant with both climbing and erect habits, Rhamnella rubrinervis.</title>
        <authorList>
            <person name="Lu Z."/>
            <person name="Yang Y."/>
            <person name="Zhu X."/>
            <person name="Sun Y."/>
        </authorList>
    </citation>
    <scope>NUCLEOTIDE SEQUENCE</scope>
    <source>
        <strain evidence="2">BYM</strain>
        <tissue evidence="2">Leaf</tissue>
    </source>
</reference>
<name>A0A8K0E0B3_9ROSA</name>
<comment type="caution">
    <text evidence="2">The sequence shown here is derived from an EMBL/GenBank/DDBJ whole genome shotgun (WGS) entry which is preliminary data.</text>
</comment>
<accession>A0A8K0E0B3</accession>
<feature type="region of interest" description="Disordered" evidence="1">
    <location>
        <begin position="1"/>
        <end position="116"/>
    </location>
</feature>
<feature type="compositionally biased region" description="Polar residues" evidence="1">
    <location>
        <begin position="25"/>
        <end position="43"/>
    </location>
</feature>
<evidence type="ECO:0000256" key="1">
    <source>
        <dbReference type="SAM" id="MobiDB-lite"/>
    </source>
</evidence>
<gene>
    <name evidence="2" type="ORF">FNV43_RR21597</name>
</gene>
<evidence type="ECO:0000313" key="3">
    <source>
        <dbReference type="Proteomes" id="UP000796880"/>
    </source>
</evidence>
<protein>
    <submittedName>
        <fullName evidence="2">Uncharacterized protein</fullName>
    </submittedName>
</protein>
<dbReference type="EMBL" id="VOIH02000010">
    <property type="protein sequence ID" value="KAF3434512.1"/>
    <property type="molecule type" value="Genomic_DNA"/>
</dbReference>